<keyword evidence="1" id="KW-0812">Transmembrane</keyword>
<feature type="transmembrane region" description="Helical" evidence="1">
    <location>
        <begin position="321"/>
        <end position="340"/>
    </location>
</feature>
<feature type="transmembrane region" description="Helical" evidence="1">
    <location>
        <begin position="193"/>
        <end position="215"/>
    </location>
</feature>
<feature type="transmembrane region" description="Helical" evidence="1">
    <location>
        <begin position="81"/>
        <end position="103"/>
    </location>
</feature>
<dbReference type="Proteomes" id="UP000284777">
    <property type="component" value="Unassembled WGS sequence"/>
</dbReference>
<proteinExistence type="predicted"/>
<feature type="transmembrane region" description="Helical" evidence="1">
    <location>
        <begin position="6"/>
        <end position="22"/>
    </location>
</feature>
<feature type="transmembrane region" description="Helical" evidence="1">
    <location>
        <begin position="158"/>
        <end position="181"/>
    </location>
</feature>
<feature type="transmembrane region" description="Helical" evidence="1">
    <location>
        <begin position="268"/>
        <end position="286"/>
    </location>
</feature>
<dbReference type="RefSeq" id="WP_117902315.1">
    <property type="nucleotide sequence ID" value="NZ_QSBD01000014.1"/>
</dbReference>
<dbReference type="InterPro" id="IPR049458">
    <property type="entry name" value="EpsG-like"/>
</dbReference>
<protein>
    <submittedName>
        <fullName evidence="2">EpsG family protein</fullName>
    </submittedName>
</protein>
<dbReference type="Pfam" id="PF14897">
    <property type="entry name" value="EpsG"/>
    <property type="match status" value="1"/>
</dbReference>
<organism evidence="2 3">
    <name type="scientific">Bacteroides stercoris</name>
    <dbReference type="NCBI Taxonomy" id="46506"/>
    <lineage>
        <taxon>Bacteria</taxon>
        <taxon>Pseudomonadati</taxon>
        <taxon>Bacteroidota</taxon>
        <taxon>Bacteroidia</taxon>
        <taxon>Bacteroidales</taxon>
        <taxon>Bacteroidaceae</taxon>
        <taxon>Bacteroides</taxon>
    </lineage>
</organism>
<feature type="transmembrane region" description="Helical" evidence="1">
    <location>
        <begin position="110"/>
        <end position="128"/>
    </location>
</feature>
<gene>
    <name evidence="2" type="ORF">DWV41_10335</name>
</gene>
<evidence type="ECO:0000256" key="1">
    <source>
        <dbReference type="SAM" id="Phobius"/>
    </source>
</evidence>
<evidence type="ECO:0000313" key="3">
    <source>
        <dbReference type="Proteomes" id="UP000284777"/>
    </source>
</evidence>
<accession>A0A413E1R0</accession>
<dbReference type="AlphaFoldDB" id="A0A413E1R0"/>
<name>A0A413E1R0_BACSE</name>
<feature type="transmembrane region" description="Helical" evidence="1">
    <location>
        <begin position="29"/>
        <end position="46"/>
    </location>
</feature>
<evidence type="ECO:0000313" key="2">
    <source>
        <dbReference type="EMBL" id="RGW96659.1"/>
    </source>
</evidence>
<keyword evidence="1" id="KW-0472">Membrane</keyword>
<reference evidence="2 3" key="1">
    <citation type="submission" date="2018-08" db="EMBL/GenBank/DDBJ databases">
        <title>A genome reference for cultivated species of the human gut microbiota.</title>
        <authorList>
            <person name="Zou Y."/>
            <person name="Xue W."/>
            <person name="Luo G."/>
        </authorList>
    </citation>
    <scope>NUCLEOTIDE SEQUENCE [LARGE SCALE GENOMIC DNA]</scope>
    <source>
        <strain evidence="2 3">AF05-4</strain>
    </source>
</reference>
<keyword evidence="1" id="KW-1133">Transmembrane helix</keyword>
<comment type="caution">
    <text evidence="2">The sequence shown here is derived from an EMBL/GenBank/DDBJ whole genome shotgun (WGS) entry which is preliminary data.</text>
</comment>
<sequence length="352" mass="40155">MAIYYIIYVFIAFFSFLEAVSVKYRQRLFLLFILWVCLTLFAGLRYDNPDWEAYYDIYKEIVDGSGIGVADVGFNLLCKALSFFSTSPIIMFLVVAGSATAFNLESFKKYSPYFLICVLYYFVHLYVLKEMIQIRAGLASAICLYSIRYLADQRYKRFFLTWLIAVSIHMSAVVWIGVWIFSKRQIAVKTLKWLLLICLCIGLVYPLGQLVKLFAGGIDERLSAYIAYGDSGYAAELGILTNINALKSLAVATVLLFFSDKLKQVSKFFIFMLYAYIAGVCWMMLFNDFAIIGARISNILLCVEPVLISYLAMLLSKNSRLIFVAILVLLTLTMLTLNIGPDKITPYQFYFS</sequence>
<feature type="transmembrane region" description="Helical" evidence="1">
    <location>
        <begin position="292"/>
        <end position="314"/>
    </location>
</feature>
<dbReference type="EMBL" id="QSBD01000014">
    <property type="protein sequence ID" value="RGW96659.1"/>
    <property type="molecule type" value="Genomic_DNA"/>
</dbReference>